<reference evidence="1 2" key="1">
    <citation type="journal article" date="2021" name="BMC Biol.">
        <title>Horizontally acquired antibacterial genes associated with adaptive radiation of ladybird beetles.</title>
        <authorList>
            <person name="Li H.S."/>
            <person name="Tang X.F."/>
            <person name="Huang Y.H."/>
            <person name="Xu Z.Y."/>
            <person name="Chen M.L."/>
            <person name="Du X.Y."/>
            <person name="Qiu B.Y."/>
            <person name="Chen P.T."/>
            <person name="Zhang W."/>
            <person name="Slipinski A."/>
            <person name="Escalona H.E."/>
            <person name="Waterhouse R.M."/>
            <person name="Zwick A."/>
            <person name="Pang H."/>
        </authorList>
    </citation>
    <scope>NUCLEOTIDE SEQUENCE [LARGE SCALE GENOMIC DNA]</scope>
    <source>
        <strain evidence="1">SYSU2018</strain>
    </source>
</reference>
<accession>A0ABD2MQW1</accession>
<protein>
    <submittedName>
        <fullName evidence="1">Uncharacterized protein</fullName>
    </submittedName>
</protein>
<dbReference type="AlphaFoldDB" id="A0ABD2MQW1"/>
<gene>
    <name evidence="1" type="ORF">HHI36_007856</name>
</gene>
<organism evidence="1 2">
    <name type="scientific">Cryptolaemus montrouzieri</name>
    <dbReference type="NCBI Taxonomy" id="559131"/>
    <lineage>
        <taxon>Eukaryota</taxon>
        <taxon>Metazoa</taxon>
        <taxon>Ecdysozoa</taxon>
        <taxon>Arthropoda</taxon>
        <taxon>Hexapoda</taxon>
        <taxon>Insecta</taxon>
        <taxon>Pterygota</taxon>
        <taxon>Neoptera</taxon>
        <taxon>Endopterygota</taxon>
        <taxon>Coleoptera</taxon>
        <taxon>Polyphaga</taxon>
        <taxon>Cucujiformia</taxon>
        <taxon>Coccinelloidea</taxon>
        <taxon>Coccinellidae</taxon>
        <taxon>Scymninae</taxon>
        <taxon>Scymnini</taxon>
        <taxon>Cryptolaemus</taxon>
    </lineage>
</organism>
<sequence>MVSIYVNRIEASSTIDSINDQLKDNGLTQFQVKLGYSKHPELYKPYIISALTDVAEKIEQADLWPEGVNTCVIDDNVNSNSKSRVTFCDILIEDKLVSDPAVVSNHFNEYLVGLAAGNLDRVEIGDDLKKDLPLTEVYPINYVLSPVFESELLRS</sequence>
<comment type="caution">
    <text evidence="1">The sequence shown here is derived from an EMBL/GenBank/DDBJ whole genome shotgun (WGS) entry which is preliminary data.</text>
</comment>
<evidence type="ECO:0000313" key="1">
    <source>
        <dbReference type="EMBL" id="KAL3268754.1"/>
    </source>
</evidence>
<dbReference type="EMBL" id="JABFTP020000021">
    <property type="protein sequence ID" value="KAL3268754.1"/>
    <property type="molecule type" value="Genomic_DNA"/>
</dbReference>
<name>A0ABD2MQW1_9CUCU</name>
<evidence type="ECO:0000313" key="2">
    <source>
        <dbReference type="Proteomes" id="UP001516400"/>
    </source>
</evidence>
<dbReference type="Proteomes" id="UP001516400">
    <property type="component" value="Unassembled WGS sequence"/>
</dbReference>
<keyword evidence="2" id="KW-1185">Reference proteome</keyword>
<proteinExistence type="predicted"/>